<dbReference type="Pfam" id="PF13391">
    <property type="entry name" value="HNH_2"/>
    <property type="match status" value="1"/>
</dbReference>
<keyword evidence="2" id="KW-1185">Reference proteome</keyword>
<dbReference type="Proteomes" id="UP000806577">
    <property type="component" value="Chromosome"/>
</dbReference>
<dbReference type="InterPro" id="IPR003615">
    <property type="entry name" value="HNH_nuc"/>
</dbReference>
<dbReference type="Pfam" id="PF20277">
    <property type="entry name" value="CTD11"/>
    <property type="match status" value="1"/>
</dbReference>
<organism evidence="1 2">
    <name type="scientific">Pectobacterium quasiaquaticum</name>
    <dbReference type="NCBI Taxonomy" id="2774015"/>
    <lineage>
        <taxon>Bacteria</taxon>
        <taxon>Pseudomonadati</taxon>
        <taxon>Pseudomonadota</taxon>
        <taxon>Gammaproteobacteria</taxon>
        <taxon>Enterobacterales</taxon>
        <taxon>Pectobacteriaceae</taxon>
        <taxon>Pectobacterium</taxon>
    </lineage>
</organism>
<keyword evidence="1" id="KW-0255">Endonuclease</keyword>
<keyword evidence="1" id="KW-0378">Hydrolase</keyword>
<sequence length="259" mass="29556">MANARVKYHANEHSILYGETGGACPLCVLPMMFKKASSKHPSIGYEIAHIYPLNPNAVQKQALVGYPIPSDLNSLDNVILLCPTCHTKYDKDFKIEEYIKISEIKNGYISEARARLTASQHALQEEVHEILDLIVHDDGEYSDLSETKLDVSSLDEKLKRDMSPLQKREIRSNVIDFFVPIRHHIRLIEQRDQSAIRIMQNQINSYYLIIERQNPGNKDIIFNHIAKWISIKSGKSIIASKILTSFFIQNCEVFDASSN</sequence>
<dbReference type="KEGG" id="pqu:IG609_011620"/>
<keyword evidence="1" id="KW-0540">Nuclease</keyword>
<evidence type="ECO:0000313" key="1">
    <source>
        <dbReference type="EMBL" id="URG47482.1"/>
    </source>
</evidence>
<dbReference type="AlphaFoldDB" id="A0A9Q2ERZ4"/>
<gene>
    <name evidence="1" type="ORF">IG609_011620</name>
</gene>
<protein>
    <submittedName>
        <fullName evidence="1">HNH endonuclease</fullName>
    </submittedName>
</protein>
<proteinExistence type="predicted"/>
<dbReference type="RefSeq" id="WP_193400767.1">
    <property type="nucleotide sequence ID" value="NZ_CP065177.1"/>
</dbReference>
<name>A0A9Q2ERZ4_9GAMM</name>
<dbReference type="GO" id="GO:0004519">
    <property type="term" value="F:endonuclease activity"/>
    <property type="evidence" value="ECO:0007669"/>
    <property type="project" value="UniProtKB-KW"/>
</dbReference>
<evidence type="ECO:0000313" key="2">
    <source>
        <dbReference type="Proteomes" id="UP000806577"/>
    </source>
</evidence>
<dbReference type="EMBL" id="CP065177">
    <property type="protein sequence ID" value="URG47482.1"/>
    <property type="molecule type" value="Genomic_DNA"/>
</dbReference>
<accession>A0A9Q2ERZ4</accession>
<reference evidence="1 2" key="1">
    <citation type="journal article" date="2021" name="Int. J. Syst. Evol. Microbiol.">
        <title>&lt;i&gt;Pectobacterium quasiaquaticum&lt;/i&gt; sp. nov., isolated from waterways.</title>
        <authorList>
            <person name="Ben Moussa H."/>
            <person name="Pedron J."/>
            <person name="Bertrand C."/>
            <person name="Hecquet A."/>
            <person name="Barny M.A."/>
        </authorList>
    </citation>
    <scope>NUCLEOTIDE SEQUENCE [LARGE SCALE GENOMIC DNA]</scope>
    <source>
        <strain evidence="1 2">A477-S1-J17</strain>
    </source>
</reference>
<dbReference type="InterPro" id="IPR046921">
    <property type="entry name" value="ABC-3C_CTD11"/>
</dbReference>